<reference evidence="4 6" key="2">
    <citation type="journal article" date="2016" name="Appl. Microbiol. Biotechnol.">
        <title>Exploiting the genome sequence of Streptomyces nodosus for enhanced antibiotic production.</title>
        <authorList>
            <person name="Sweeney P."/>
            <person name="Murphy C.D."/>
            <person name="Caffrey P."/>
        </authorList>
    </citation>
    <scope>NUCLEOTIDE SEQUENCE [LARGE SCALE GENOMIC DNA]</scope>
    <source>
        <strain evidence="4 6">ATCC 14899</strain>
    </source>
</reference>
<evidence type="ECO:0000313" key="7">
    <source>
        <dbReference type="Proteomes" id="UP000325763"/>
    </source>
</evidence>
<dbReference type="Gene3D" id="1.10.357.10">
    <property type="entry name" value="Tetracycline Repressor, domain 2"/>
    <property type="match status" value="1"/>
</dbReference>
<dbReference type="Pfam" id="PF17926">
    <property type="entry name" value="TetR_C_21"/>
    <property type="match status" value="1"/>
</dbReference>
<evidence type="ECO:0000256" key="1">
    <source>
        <dbReference type="ARBA" id="ARBA00023125"/>
    </source>
</evidence>
<dbReference type="AlphaFoldDB" id="A0A0B5DML1"/>
<dbReference type="RefSeq" id="WP_043447658.1">
    <property type="nucleotide sequence ID" value="NZ_CP009313.1"/>
</dbReference>
<keyword evidence="6" id="KW-1185">Reference proteome</keyword>
<dbReference type="InterPro" id="IPR001647">
    <property type="entry name" value="HTH_TetR"/>
</dbReference>
<dbReference type="GO" id="GO:0003677">
    <property type="term" value="F:DNA binding"/>
    <property type="evidence" value="ECO:0007669"/>
    <property type="project" value="UniProtKB-UniRule"/>
</dbReference>
<dbReference type="Proteomes" id="UP000325763">
    <property type="component" value="Chromosome"/>
</dbReference>
<dbReference type="InterPro" id="IPR009057">
    <property type="entry name" value="Homeodomain-like_sf"/>
</dbReference>
<name>A0A0B5DML1_9ACTN</name>
<dbReference type="Pfam" id="PF00440">
    <property type="entry name" value="TetR_N"/>
    <property type="match status" value="1"/>
</dbReference>
<dbReference type="SUPFAM" id="SSF46689">
    <property type="entry name" value="Homeodomain-like"/>
    <property type="match status" value="1"/>
</dbReference>
<feature type="domain" description="HTH tetR-type" evidence="3">
    <location>
        <begin position="6"/>
        <end position="66"/>
    </location>
</feature>
<organism evidence="4 6">
    <name type="scientific">Streptomyces nodosus</name>
    <dbReference type="NCBI Taxonomy" id="40318"/>
    <lineage>
        <taxon>Bacteria</taxon>
        <taxon>Bacillati</taxon>
        <taxon>Actinomycetota</taxon>
        <taxon>Actinomycetes</taxon>
        <taxon>Kitasatosporales</taxon>
        <taxon>Streptomycetaceae</taxon>
        <taxon>Streptomyces</taxon>
    </lineage>
</organism>
<dbReference type="HOGENOM" id="CLU_069356_1_2_11"/>
<dbReference type="OrthoDB" id="4726108at2"/>
<dbReference type="PANTHER" id="PTHR30328:SF54">
    <property type="entry name" value="HTH-TYPE TRANSCRIPTIONAL REPRESSOR SCO4008"/>
    <property type="match status" value="1"/>
</dbReference>
<keyword evidence="1 2" id="KW-0238">DNA-binding</keyword>
<protein>
    <submittedName>
        <fullName evidence="4">TetR family transcriptional regulator</fullName>
    </submittedName>
</protein>
<evidence type="ECO:0000313" key="6">
    <source>
        <dbReference type="Proteomes" id="UP000031526"/>
    </source>
</evidence>
<dbReference type="GO" id="GO:0006355">
    <property type="term" value="P:regulation of DNA-templated transcription"/>
    <property type="evidence" value="ECO:0007669"/>
    <property type="project" value="UniProtKB-ARBA"/>
</dbReference>
<accession>A0A0B5DML1</accession>
<dbReference type="PRINTS" id="PR00455">
    <property type="entry name" value="HTHTETR"/>
</dbReference>
<dbReference type="PANTHER" id="PTHR30328">
    <property type="entry name" value="TRANSCRIPTIONAL REPRESSOR"/>
    <property type="match status" value="1"/>
</dbReference>
<dbReference type="STRING" id="40318.SNOD_34125"/>
<gene>
    <name evidence="5" type="ORF">CP978_34350</name>
    <name evidence="4" type="ORF">SNOD_34125</name>
</gene>
<evidence type="ECO:0000313" key="4">
    <source>
        <dbReference type="EMBL" id="AJE44459.1"/>
    </source>
</evidence>
<dbReference type="PROSITE" id="PS50977">
    <property type="entry name" value="HTH_TETR_2"/>
    <property type="match status" value="1"/>
</dbReference>
<sequence>MAYDSAATRARLLDAAYDEFVRLGLAGARVDRIATAASANKQAIYAYFGSKEALFDAVMADRLRILADVAPITADDLPGYAGALFDALVADPGLQRLSQWRALEFPEASEAEIESHIAKATEIATSYGVELTVATDLMMIALGAALAWNATAPRIRNPLGEPDDQRIATHRHSVVTAVAALTEALTAQAGEPAEATS</sequence>
<proteinExistence type="predicted"/>
<reference evidence="5 7" key="3">
    <citation type="submission" date="2017-09" db="EMBL/GenBank/DDBJ databases">
        <title>Streptomyces genome completion.</title>
        <authorList>
            <person name="Lee N."/>
            <person name="Cho B.-K."/>
        </authorList>
    </citation>
    <scope>NUCLEOTIDE SEQUENCE [LARGE SCALE GENOMIC DNA]</scope>
    <source>
        <strain evidence="5 7">ATCC 14899</strain>
    </source>
</reference>
<evidence type="ECO:0000259" key="3">
    <source>
        <dbReference type="PROSITE" id="PS50977"/>
    </source>
</evidence>
<reference evidence="6" key="1">
    <citation type="submission" date="2014-09" db="EMBL/GenBank/DDBJ databases">
        <title>Sequence of the Streptomyces nodosus genome.</title>
        <authorList>
            <person name="Sweeney P."/>
            <person name="Stephens N."/>
            <person name="Murphy C."/>
            <person name="Caffrey P."/>
        </authorList>
    </citation>
    <scope>NUCLEOTIDE SEQUENCE [LARGE SCALE GENOMIC DNA]</scope>
    <source>
        <strain evidence="6">ATCC 14899</strain>
    </source>
</reference>
<evidence type="ECO:0000313" key="5">
    <source>
        <dbReference type="EMBL" id="QEV42944.1"/>
    </source>
</evidence>
<evidence type="ECO:0000256" key="2">
    <source>
        <dbReference type="PROSITE-ProRule" id="PRU00335"/>
    </source>
</evidence>
<dbReference type="InterPro" id="IPR041467">
    <property type="entry name" value="Sco4008_C"/>
</dbReference>
<dbReference type="InterPro" id="IPR050109">
    <property type="entry name" value="HTH-type_TetR-like_transc_reg"/>
</dbReference>
<feature type="DNA-binding region" description="H-T-H motif" evidence="2">
    <location>
        <begin position="29"/>
        <end position="48"/>
    </location>
</feature>
<dbReference type="Proteomes" id="UP000031526">
    <property type="component" value="Chromosome"/>
</dbReference>
<dbReference type="EMBL" id="CP023747">
    <property type="protein sequence ID" value="QEV42944.1"/>
    <property type="molecule type" value="Genomic_DNA"/>
</dbReference>
<dbReference type="EMBL" id="CP009313">
    <property type="protein sequence ID" value="AJE44459.1"/>
    <property type="molecule type" value="Genomic_DNA"/>
</dbReference>
<dbReference type="KEGG" id="snq:CP978_34350"/>